<dbReference type="Pfam" id="PF01432">
    <property type="entry name" value="Peptidase_M3"/>
    <property type="match status" value="1"/>
</dbReference>
<comment type="similarity">
    <text evidence="6">Belongs to the peptidase M3 family.</text>
</comment>
<dbReference type="InterPro" id="IPR011976">
    <property type="entry name" value="Pept_M3B_oligopep-rel"/>
</dbReference>
<accession>A0A562JLG8</accession>
<keyword evidence="2 6" id="KW-0479">Metal-binding</keyword>
<dbReference type="OrthoDB" id="9762795at2"/>
<evidence type="ECO:0000256" key="1">
    <source>
        <dbReference type="ARBA" id="ARBA00022670"/>
    </source>
</evidence>
<keyword evidence="3 6" id="KW-0378">Hydrolase</keyword>
<dbReference type="RefSeq" id="WP_145079373.1">
    <property type="nucleotide sequence ID" value="NZ_VLKH01000001.1"/>
</dbReference>
<dbReference type="AlphaFoldDB" id="A0A562JLG8"/>
<evidence type="ECO:0000256" key="3">
    <source>
        <dbReference type="ARBA" id="ARBA00022801"/>
    </source>
</evidence>
<gene>
    <name evidence="8" type="ORF">LY60_00459</name>
</gene>
<dbReference type="NCBIfam" id="TIGR02289">
    <property type="entry name" value="M3_not_pepF"/>
    <property type="match status" value="1"/>
</dbReference>
<dbReference type="SUPFAM" id="SSF55486">
    <property type="entry name" value="Metalloproteases ('zincins'), catalytic domain"/>
    <property type="match status" value="1"/>
</dbReference>
<evidence type="ECO:0000313" key="9">
    <source>
        <dbReference type="Proteomes" id="UP000315343"/>
    </source>
</evidence>
<evidence type="ECO:0000313" key="8">
    <source>
        <dbReference type="EMBL" id="TWH83843.1"/>
    </source>
</evidence>
<dbReference type="GO" id="GO:0004222">
    <property type="term" value="F:metalloendopeptidase activity"/>
    <property type="evidence" value="ECO:0007669"/>
    <property type="project" value="InterPro"/>
</dbReference>
<dbReference type="EMBL" id="VLKH01000001">
    <property type="protein sequence ID" value="TWH83843.1"/>
    <property type="molecule type" value="Genomic_DNA"/>
</dbReference>
<evidence type="ECO:0000259" key="7">
    <source>
        <dbReference type="Pfam" id="PF01432"/>
    </source>
</evidence>
<organism evidence="8 9">
    <name type="scientific">Sedimentibacter saalensis</name>
    <dbReference type="NCBI Taxonomy" id="130788"/>
    <lineage>
        <taxon>Bacteria</taxon>
        <taxon>Bacillati</taxon>
        <taxon>Bacillota</taxon>
        <taxon>Tissierellia</taxon>
        <taxon>Sedimentibacter</taxon>
    </lineage>
</organism>
<comment type="caution">
    <text evidence="8">The sequence shown here is derived from an EMBL/GenBank/DDBJ whole genome shotgun (WGS) entry which is preliminary data.</text>
</comment>
<evidence type="ECO:0000256" key="6">
    <source>
        <dbReference type="RuleBase" id="RU003435"/>
    </source>
</evidence>
<sequence length="565" mass="66970">MKFNDYEYVRPEVDSVRAKFSSLIEKFNNSDSADEQYNIINELNEISKNVDTMFNLASIRHSINTADEFYDKENEYMDEVSPIFKGLTVEYYKALINSRFKEELKKRIPPQYFTMAELEIKSFSDDVIAELQEENRLQSEYDKLVSSAKINYDGKVLNLSQMQPYMQSADRNIRKESYEKYSGFFKDNLDKFDEIYDKLVKVRNKIAVKLGYKNFVELGYIRLHRSEYNSKDVEGYRNQVLKYIVPLTVNLRERQAKRLGIENLKYYDKDLIFTTGNATPKGNTQWMLDNAQKMYSELSKETGEFFNYMVESDLFDLETKPNKQSGGYCTFIQNYKSPFIFANSNGTSDDVDTLTHEAGHAFQVYESRNIEFPELIFPTLEACEIHSMSMEFITWPWMKLFFKEDELKYKFSHLSKSMLFIPYGVTVDEFQHKVYENPELTPAERRALWRETEKKYLPWIDYEDNQFYEEGGYWFRQGHIFDDPFYYIDYTLAQVCAFQYWIKFTFEDKKKAWADYHHLCQIGGSKPFLELLKEGNLNSPFEDSTIESVIEPINNWLDSVDDSLL</sequence>
<evidence type="ECO:0000256" key="2">
    <source>
        <dbReference type="ARBA" id="ARBA00022723"/>
    </source>
</evidence>
<dbReference type="PANTHER" id="PTHR11804">
    <property type="entry name" value="PROTEASE M3 THIMET OLIGOPEPTIDASE-RELATED"/>
    <property type="match status" value="1"/>
</dbReference>
<dbReference type="InterPro" id="IPR045090">
    <property type="entry name" value="Pept_M3A_M3B"/>
</dbReference>
<keyword evidence="5 6" id="KW-0482">Metalloprotease</keyword>
<dbReference type="InterPro" id="IPR001567">
    <property type="entry name" value="Pept_M3A_M3B_dom"/>
</dbReference>
<reference evidence="8 9" key="1">
    <citation type="submission" date="2019-07" db="EMBL/GenBank/DDBJ databases">
        <title>Genomic Encyclopedia of Type Strains, Phase I: the one thousand microbial genomes (KMG-I) project.</title>
        <authorList>
            <person name="Kyrpides N."/>
        </authorList>
    </citation>
    <scope>NUCLEOTIDE SEQUENCE [LARGE SCALE GENOMIC DNA]</scope>
    <source>
        <strain evidence="8 9">DSM 13558</strain>
    </source>
</reference>
<comment type="cofactor">
    <cofactor evidence="6">
        <name>Zn(2+)</name>
        <dbReference type="ChEBI" id="CHEBI:29105"/>
    </cofactor>
    <text evidence="6">Binds 1 zinc ion.</text>
</comment>
<protein>
    <submittedName>
        <fullName evidence="8">M3 family oligoendopeptidase</fullName>
    </submittedName>
</protein>
<feature type="domain" description="Peptidase M3A/M3B catalytic" evidence="7">
    <location>
        <begin position="165"/>
        <end position="546"/>
    </location>
</feature>
<keyword evidence="4 6" id="KW-0862">Zinc</keyword>
<dbReference type="GO" id="GO:0006518">
    <property type="term" value="P:peptide metabolic process"/>
    <property type="evidence" value="ECO:0007669"/>
    <property type="project" value="TreeGrafter"/>
</dbReference>
<dbReference type="Proteomes" id="UP000315343">
    <property type="component" value="Unassembled WGS sequence"/>
</dbReference>
<dbReference type="PANTHER" id="PTHR11804:SF28">
    <property type="entry name" value="OLIGOENDOPEPTIDASE F"/>
    <property type="match status" value="1"/>
</dbReference>
<name>A0A562JLG8_9FIRM</name>
<keyword evidence="9" id="KW-1185">Reference proteome</keyword>
<proteinExistence type="inferred from homology"/>
<dbReference type="GO" id="GO:0046872">
    <property type="term" value="F:metal ion binding"/>
    <property type="evidence" value="ECO:0007669"/>
    <property type="project" value="UniProtKB-UniRule"/>
</dbReference>
<dbReference type="Gene3D" id="1.10.1370.30">
    <property type="match status" value="1"/>
</dbReference>
<dbReference type="CDD" id="cd09606">
    <property type="entry name" value="M3B_PepF"/>
    <property type="match status" value="1"/>
</dbReference>
<evidence type="ECO:0000256" key="4">
    <source>
        <dbReference type="ARBA" id="ARBA00022833"/>
    </source>
</evidence>
<evidence type="ECO:0000256" key="5">
    <source>
        <dbReference type="ARBA" id="ARBA00023049"/>
    </source>
</evidence>
<dbReference type="GO" id="GO:0006508">
    <property type="term" value="P:proteolysis"/>
    <property type="evidence" value="ECO:0007669"/>
    <property type="project" value="UniProtKB-KW"/>
</dbReference>
<keyword evidence="1 6" id="KW-0645">Protease</keyword>